<feature type="transmembrane region" description="Helical" evidence="6">
    <location>
        <begin position="198"/>
        <end position="224"/>
    </location>
</feature>
<keyword evidence="8" id="KW-1185">Reference proteome</keyword>
<dbReference type="InterPro" id="IPR005496">
    <property type="entry name" value="Integral_membrane_TerC"/>
</dbReference>
<feature type="transmembrane region" description="Helical" evidence="6">
    <location>
        <begin position="13"/>
        <end position="38"/>
    </location>
</feature>
<accession>A0A848B8Q9</accession>
<evidence type="ECO:0000256" key="2">
    <source>
        <dbReference type="ARBA" id="ARBA00007511"/>
    </source>
</evidence>
<feature type="transmembrane region" description="Helical" evidence="6">
    <location>
        <begin position="75"/>
        <end position="94"/>
    </location>
</feature>
<evidence type="ECO:0000256" key="4">
    <source>
        <dbReference type="ARBA" id="ARBA00022989"/>
    </source>
</evidence>
<sequence>MESLFAGMFSPEWFAAFTSIVLLDLILSGDNAILIALACKNLPPHHRGRAILVGGMGAVFIRICCTLFATGLLAAPYLEFIGGALLLYIAVKLLTDHKGGSEETGAQPTTFWAAVRTILIADFIMSIDNVLSLAGVANTVPEGKWSLIICGLLVSIPIVLCGAQFFLLLMKKIPALVYAGAAILAYTAAELMTGDRALGIYLAAYAPLLKALFIIGVLGLGYCLNRRDKRQER</sequence>
<dbReference type="NCBIfam" id="TIGR03717">
    <property type="entry name" value="R_switched_YjbE"/>
    <property type="match status" value="1"/>
</dbReference>
<dbReference type="Pfam" id="PF03741">
    <property type="entry name" value="TerC"/>
    <property type="match status" value="1"/>
</dbReference>
<evidence type="ECO:0000256" key="6">
    <source>
        <dbReference type="SAM" id="Phobius"/>
    </source>
</evidence>
<dbReference type="PANTHER" id="PTHR30238:SF4">
    <property type="entry name" value="SLL1022 PROTEIN"/>
    <property type="match status" value="1"/>
</dbReference>
<keyword evidence="3 6" id="KW-0812">Transmembrane</keyword>
<keyword evidence="5 6" id="KW-0472">Membrane</keyword>
<evidence type="ECO:0000256" key="3">
    <source>
        <dbReference type="ARBA" id="ARBA00022692"/>
    </source>
</evidence>
<organism evidence="7 8">
    <name type="scientific">Selenomonas bovis</name>
    <dbReference type="NCBI Taxonomy" id="416586"/>
    <lineage>
        <taxon>Bacteria</taxon>
        <taxon>Bacillati</taxon>
        <taxon>Bacillota</taxon>
        <taxon>Negativicutes</taxon>
        <taxon>Selenomonadales</taxon>
        <taxon>Selenomonadaceae</taxon>
        <taxon>Selenomonas</taxon>
    </lineage>
</organism>
<feature type="transmembrane region" description="Helical" evidence="6">
    <location>
        <begin position="50"/>
        <end position="69"/>
    </location>
</feature>
<keyword evidence="4 6" id="KW-1133">Transmembrane helix</keyword>
<feature type="transmembrane region" description="Helical" evidence="6">
    <location>
        <begin position="145"/>
        <end position="168"/>
    </location>
</feature>
<dbReference type="GO" id="GO:0016020">
    <property type="term" value="C:membrane"/>
    <property type="evidence" value="ECO:0007669"/>
    <property type="project" value="UniProtKB-SubCell"/>
</dbReference>
<name>A0A848B8Q9_9FIRM</name>
<comment type="caution">
    <text evidence="7">The sequence shown here is derived from an EMBL/GenBank/DDBJ whole genome shotgun (WGS) entry which is preliminary data.</text>
</comment>
<dbReference type="PANTHER" id="PTHR30238">
    <property type="entry name" value="MEMBRANE BOUND PREDICTED REDOX MODULATOR"/>
    <property type="match status" value="1"/>
</dbReference>
<reference evidence="7 8" key="1">
    <citation type="submission" date="2020-04" db="EMBL/GenBank/DDBJ databases">
        <authorList>
            <person name="Hitch T.C.A."/>
            <person name="Wylensek D."/>
            <person name="Clavel T."/>
        </authorList>
    </citation>
    <scope>NUCLEOTIDE SEQUENCE [LARGE SCALE GENOMIC DNA]</scope>
    <source>
        <strain evidence="7 8">PG-130-P53-12</strain>
    </source>
</reference>
<dbReference type="Proteomes" id="UP000543804">
    <property type="component" value="Unassembled WGS sequence"/>
</dbReference>
<gene>
    <name evidence="7" type="ORF">HF878_10295</name>
</gene>
<evidence type="ECO:0000256" key="5">
    <source>
        <dbReference type="ARBA" id="ARBA00023136"/>
    </source>
</evidence>
<evidence type="ECO:0000313" key="7">
    <source>
        <dbReference type="EMBL" id="NMD99836.1"/>
    </source>
</evidence>
<comment type="subcellular location">
    <subcellularLocation>
        <location evidence="1">Membrane</location>
        <topology evidence="1">Multi-pass membrane protein</topology>
    </subcellularLocation>
</comment>
<evidence type="ECO:0000256" key="1">
    <source>
        <dbReference type="ARBA" id="ARBA00004141"/>
    </source>
</evidence>
<dbReference type="EMBL" id="JABAFA010000064">
    <property type="protein sequence ID" value="NMD99836.1"/>
    <property type="molecule type" value="Genomic_DNA"/>
</dbReference>
<dbReference type="InterPro" id="IPR022301">
    <property type="entry name" value="Integral_membrane_YjbE"/>
</dbReference>
<dbReference type="AlphaFoldDB" id="A0A848B8Q9"/>
<evidence type="ECO:0000313" key="8">
    <source>
        <dbReference type="Proteomes" id="UP000543804"/>
    </source>
</evidence>
<proteinExistence type="inferred from homology"/>
<dbReference type="RefSeq" id="WP_170078037.1">
    <property type="nucleotide sequence ID" value="NZ_JABAFA010000064.1"/>
</dbReference>
<protein>
    <submittedName>
        <fullName evidence="7">TerC family protein</fullName>
    </submittedName>
</protein>
<comment type="similarity">
    <text evidence="2">Belongs to the TerC family.</text>
</comment>
<feature type="transmembrane region" description="Helical" evidence="6">
    <location>
        <begin position="175"/>
        <end position="192"/>
    </location>
</feature>